<dbReference type="PANTHER" id="PTHR35580:SF1">
    <property type="entry name" value="PHYTASE-LIKE DOMAIN-CONTAINING PROTEIN"/>
    <property type="match status" value="1"/>
</dbReference>
<feature type="chain" id="PRO_5037757491" evidence="1">
    <location>
        <begin position="22"/>
        <end position="544"/>
    </location>
</feature>
<name>A0A931E4T3_9BACT</name>
<proteinExistence type="predicted"/>
<keyword evidence="4" id="KW-1185">Reference proteome</keyword>
<protein>
    <submittedName>
        <fullName evidence="3">SBBP repeat-containing protein</fullName>
    </submittedName>
</protein>
<dbReference type="RefSeq" id="WP_196991756.1">
    <property type="nucleotide sequence ID" value="NZ_JADWYR010000002.1"/>
</dbReference>
<evidence type="ECO:0000313" key="4">
    <source>
        <dbReference type="Proteomes" id="UP000628448"/>
    </source>
</evidence>
<keyword evidence="1" id="KW-0732">Signal</keyword>
<evidence type="ECO:0000256" key="1">
    <source>
        <dbReference type="SAM" id="SignalP"/>
    </source>
</evidence>
<evidence type="ECO:0000313" key="3">
    <source>
        <dbReference type="EMBL" id="MBG9377685.1"/>
    </source>
</evidence>
<dbReference type="InterPro" id="IPR052918">
    <property type="entry name" value="Motility_Chemotaxis_Reg"/>
</dbReference>
<accession>A0A931E4T3</accession>
<dbReference type="InterPro" id="IPR010620">
    <property type="entry name" value="SBBP_repeat"/>
</dbReference>
<feature type="signal peptide" evidence="1">
    <location>
        <begin position="1"/>
        <end position="21"/>
    </location>
</feature>
<reference evidence="3" key="1">
    <citation type="submission" date="2020-11" db="EMBL/GenBank/DDBJ databases">
        <title>Bacterial whole genome sequence for Panacibacter sp. DH6.</title>
        <authorList>
            <person name="Le V."/>
            <person name="Ko S."/>
            <person name="Ahn C.-Y."/>
            <person name="Oh H.-M."/>
        </authorList>
    </citation>
    <scope>NUCLEOTIDE SEQUENCE</scope>
    <source>
        <strain evidence="3">DH6</strain>
    </source>
</reference>
<dbReference type="EMBL" id="JADWYR010000002">
    <property type="protein sequence ID" value="MBG9377685.1"/>
    <property type="molecule type" value="Genomic_DNA"/>
</dbReference>
<dbReference type="InterPro" id="IPR026444">
    <property type="entry name" value="Secre_tail"/>
</dbReference>
<dbReference type="InterPro" id="IPR011042">
    <property type="entry name" value="6-blade_b-propeller_TolB-like"/>
</dbReference>
<evidence type="ECO:0000259" key="2">
    <source>
        <dbReference type="Pfam" id="PF18962"/>
    </source>
</evidence>
<gene>
    <name evidence="3" type="ORF">I5907_15695</name>
</gene>
<dbReference type="PANTHER" id="PTHR35580">
    <property type="entry name" value="CELL SURFACE GLYCOPROTEIN (S-LAYER PROTEIN)-LIKE PROTEIN"/>
    <property type="match status" value="1"/>
</dbReference>
<dbReference type="Pfam" id="PF06739">
    <property type="entry name" value="SBBP"/>
    <property type="match status" value="1"/>
</dbReference>
<sequence length="544" mass="59921">MKTFVLNILALLFTLSLNAQSFTRGWANCYSDPTATTYITDVTADKNGNTYSVGYKIYNGDEYYQTHLFVRKVTPTGQEEWIQYFNATQDSIDNAKAVALDNAGNIYVTGTRKDTFCNICTYNTKISDIITMKYNPQGQRLWLNRYKPGLNIISYPSAIHVLPNGTSVVAGNEDVLNTQTYVWERRAVIMQITNAGNTTWVRKVESTVANSVTVFGDGNIYVAGANDQYHYFMTYKPLLLKLKKNGVVQWTNTFDEPNKRGQYFFVKTDASGNVYVNGETDTVAFANAPAMLTTKINPVSGTNIWSKKEMGTSTSNTQGSYTVDSAGNSFTAGTVAPGGYFTDWVLTGYNTNGESIWTNYYAGALGGSDAPVDIQTDASGNVYVAGNTYGPVNNRYSYTLNVYNAKGALTYQNLYQNGNRIIIPAGLGLDSKGNVYVIGNCTVKYKPVQSIAAQQVNTDLLNTPIGKPVRIYPNPAKDVVNIDHGFGTGNIIWRLLDNTGKVLQQQTTAAKPVINLPVNHLKAGTYFIQVTAGKEQYTKKFIKL</sequence>
<dbReference type="Pfam" id="PF18962">
    <property type="entry name" value="Por_Secre_tail"/>
    <property type="match status" value="1"/>
</dbReference>
<dbReference type="AlphaFoldDB" id="A0A931E4T3"/>
<organism evidence="3 4">
    <name type="scientific">Panacibacter microcysteis</name>
    <dbReference type="NCBI Taxonomy" id="2793269"/>
    <lineage>
        <taxon>Bacteria</taxon>
        <taxon>Pseudomonadati</taxon>
        <taxon>Bacteroidota</taxon>
        <taxon>Chitinophagia</taxon>
        <taxon>Chitinophagales</taxon>
        <taxon>Chitinophagaceae</taxon>
        <taxon>Panacibacter</taxon>
    </lineage>
</organism>
<dbReference type="Proteomes" id="UP000628448">
    <property type="component" value="Unassembled WGS sequence"/>
</dbReference>
<dbReference type="Gene3D" id="2.120.10.30">
    <property type="entry name" value="TolB, C-terminal domain"/>
    <property type="match status" value="1"/>
</dbReference>
<dbReference type="NCBIfam" id="TIGR04183">
    <property type="entry name" value="Por_Secre_tail"/>
    <property type="match status" value="1"/>
</dbReference>
<comment type="caution">
    <text evidence="3">The sequence shown here is derived from an EMBL/GenBank/DDBJ whole genome shotgun (WGS) entry which is preliminary data.</text>
</comment>
<feature type="domain" description="Secretion system C-terminal sorting" evidence="2">
    <location>
        <begin position="471"/>
        <end position="542"/>
    </location>
</feature>
<dbReference type="SUPFAM" id="SSF101898">
    <property type="entry name" value="NHL repeat"/>
    <property type="match status" value="1"/>
</dbReference>